<evidence type="ECO:0000256" key="5">
    <source>
        <dbReference type="ARBA" id="ARBA00022741"/>
    </source>
</evidence>
<keyword evidence="6" id="KW-0067">ATP-binding</keyword>
<dbReference type="FunFam" id="3.30.930.10:FF:000053">
    <property type="entry name" value="Phenylalanyl-tRNA synthetase mitochondrial"/>
    <property type="match status" value="1"/>
</dbReference>
<proteinExistence type="inferred from homology"/>
<keyword evidence="18" id="KW-1185">Reference proteome</keyword>
<keyword evidence="4" id="KW-0436">Ligase</keyword>
<dbReference type="Gene3D" id="3.30.70.380">
    <property type="entry name" value="Ferrodoxin-fold anticodon-binding domain"/>
    <property type="match status" value="1"/>
</dbReference>
<comment type="similarity">
    <text evidence="2">Belongs to the class-II aminoacyl-tRNA synthetase family.</text>
</comment>
<evidence type="ECO:0000256" key="7">
    <source>
        <dbReference type="ARBA" id="ARBA00022917"/>
    </source>
</evidence>
<feature type="compositionally biased region" description="Low complexity" evidence="14">
    <location>
        <begin position="26"/>
        <end position="39"/>
    </location>
</feature>
<accession>A0AAN5DC06</accession>
<evidence type="ECO:0000256" key="8">
    <source>
        <dbReference type="ARBA" id="ARBA00022946"/>
    </source>
</evidence>
<evidence type="ECO:0000256" key="12">
    <source>
        <dbReference type="ARBA" id="ARBA00049255"/>
    </source>
</evidence>
<comment type="catalytic activity">
    <reaction evidence="12">
        <text>tRNA(Phe) + L-phenylalanine + ATP = L-phenylalanyl-tRNA(Phe) + AMP + diphosphate + H(+)</text>
        <dbReference type="Rhea" id="RHEA:19413"/>
        <dbReference type="Rhea" id="RHEA-COMP:9668"/>
        <dbReference type="Rhea" id="RHEA-COMP:9699"/>
        <dbReference type="ChEBI" id="CHEBI:15378"/>
        <dbReference type="ChEBI" id="CHEBI:30616"/>
        <dbReference type="ChEBI" id="CHEBI:33019"/>
        <dbReference type="ChEBI" id="CHEBI:58095"/>
        <dbReference type="ChEBI" id="CHEBI:78442"/>
        <dbReference type="ChEBI" id="CHEBI:78531"/>
        <dbReference type="ChEBI" id="CHEBI:456215"/>
        <dbReference type="EC" id="6.1.1.20"/>
    </reaction>
</comment>
<evidence type="ECO:0000256" key="13">
    <source>
        <dbReference type="ARBA" id="ARBA00057761"/>
    </source>
</evidence>
<evidence type="ECO:0000256" key="4">
    <source>
        <dbReference type="ARBA" id="ARBA00022598"/>
    </source>
</evidence>
<feature type="domain" description="Aminoacyl-transfer RNA synthetases class-II family profile" evidence="15">
    <location>
        <begin position="173"/>
        <end position="348"/>
    </location>
</feature>
<dbReference type="SUPFAM" id="SSF55681">
    <property type="entry name" value="Class II aaRS and biotin synthetases"/>
    <property type="match status" value="1"/>
</dbReference>
<dbReference type="PROSITE" id="PS50862">
    <property type="entry name" value="AA_TRNA_LIGASE_II"/>
    <property type="match status" value="1"/>
</dbReference>
<dbReference type="Pfam" id="PF01409">
    <property type="entry name" value="tRNA-synt_2d"/>
    <property type="match status" value="2"/>
</dbReference>
<sequence length="452" mass="51607">ITAMLNLRVVITRFASPLGSLHVQTARASTAPAAPTDATPSKRQRPTEFEADGQRFVTDDKWNVSPAVIRLMERRLLQEKNPLGLLKQRIVNHFHHKYRKPGGRSPLFAVCESEPRVVSTFANFDSLLTPADHVSRRSSDTYYVNEGNCLRAHTSAHQHKLMAQGLDNFLVVGDVFRRDEIDATHYPCFHQMEAVRLYSADELYQTRAGEDMPIFQEKPDDMRMKEKQEKHTMDAVKALEIRLKSTLEDLSDALFGPECEKRWVDAYFPFTHPSYELEVKYEGKWLEVLGCGIMEQRLLESAGVTDKVGWAFGIGLERIAMVLYGVPDIRLFWSRDSGFLSQFEGLRPEDDIKYKPISAHPQVLFDISFFLPDGISFDDMKADVCDVIRGVGGELIEQVKLTDEFQNKKGRKSQTYRIVYRSNEKALTKDEVNVVHKAIEGELVDKFAVVMR</sequence>
<dbReference type="PANTHER" id="PTHR11538">
    <property type="entry name" value="PHENYLALANYL-TRNA SYNTHETASE"/>
    <property type="match status" value="1"/>
</dbReference>
<comment type="function">
    <text evidence="13">Is responsible for the charging of tRNA(Phe) with phenylalanine in mitochondrial translation.</text>
</comment>
<keyword evidence="10" id="KW-0030">Aminoacyl-tRNA synthetase</keyword>
<dbReference type="SMART" id="SM00896">
    <property type="entry name" value="FDX-ACB"/>
    <property type="match status" value="1"/>
</dbReference>
<feature type="domain" description="FDX-ACB" evidence="16">
    <location>
        <begin position="358"/>
        <end position="452"/>
    </location>
</feature>
<keyword evidence="7" id="KW-0648">Protein biosynthesis</keyword>
<evidence type="ECO:0000256" key="3">
    <source>
        <dbReference type="ARBA" id="ARBA00012814"/>
    </source>
</evidence>
<keyword evidence="5" id="KW-0547">Nucleotide-binding</keyword>
<keyword evidence="8" id="KW-0809">Transit peptide</keyword>
<dbReference type="Proteomes" id="UP001328107">
    <property type="component" value="Unassembled WGS sequence"/>
</dbReference>
<evidence type="ECO:0000256" key="11">
    <source>
        <dbReference type="ARBA" id="ARBA00031194"/>
    </source>
</evidence>
<dbReference type="InterPro" id="IPR036690">
    <property type="entry name" value="Fdx_antiC-bd_sf"/>
</dbReference>
<reference evidence="18" key="1">
    <citation type="submission" date="2022-10" db="EMBL/GenBank/DDBJ databases">
        <title>Genome assembly of Pristionchus species.</title>
        <authorList>
            <person name="Yoshida K."/>
            <person name="Sommer R.J."/>
        </authorList>
    </citation>
    <scope>NUCLEOTIDE SEQUENCE [LARGE SCALE GENOMIC DNA]</scope>
    <source>
        <strain evidence="18">RS5460</strain>
    </source>
</reference>
<dbReference type="InterPro" id="IPR004530">
    <property type="entry name" value="Phe-tRNA-synth_IIc_mito"/>
</dbReference>
<dbReference type="Pfam" id="PF03147">
    <property type="entry name" value="FDX-ACB"/>
    <property type="match status" value="1"/>
</dbReference>
<dbReference type="AlphaFoldDB" id="A0AAN5DC06"/>
<dbReference type="PROSITE" id="PS51447">
    <property type="entry name" value="FDX_ACB"/>
    <property type="match status" value="1"/>
</dbReference>
<dbReference type="InterPro" id="IPR005121">
    <property type="entry name" value="Fdx_antiC-bd"/>
</dbReference>
<evidence type="ECO:0000259" key="16">
    <source>
        <dbReference type="PROSITE" id="PS51447"/>
    </source>
</evidence>
<dbReference type="EC" id="6.1.1.20" evidence="3"/>
<dbReference type="SUPFAM" id="SSF54991">
    <property type="entry name" value="Anticodon-binding domain of PheRS"/>
    <property type="match status" value="1"/>
</dbReference>
<comment type="subcellular location">
    <subcellularLocation>
        <location evidence="1">Mitochondrion matrix</location>
    </subcellularLocation>
</comment>
<dbReference type="InterPro" id="IPR045864">
    <property type="entry name" value="aa-tRNA-synth_II/BPL/LPL"/>
</dbReference>
<dbReference type="CDD" id="cd00496">
    <property type="entry name" value="PheRS_alpha_core"/>
    <property type="match status" value="1"/>
</dbReference>
<dbReference type="GO" id="GO:0000049">
    <property type="term" value="F:tRNA binding"/>
    <property type="evidence" value="ECO:0007669"/>
    <property type="project" value="InterPro"/>
</dbReference>
<dbReference type="GO" id="GO:0005524">
    <property type="term" value="F:ATP binding"/>
    <property type="evidence" value="ECO:0007669"/>
    <property type="project" value="UniProtKB-KW"/>
</dbReference>
<comment type="caution">
    <text evidence="17">The sequence shown here is derived from an EMBL/GenBank/DDBJ whole genome shotgun (WGS) entry which is preliminary data.</text>
</comment>
<dbReference type="Gene3D" id="3.30.930.10">
    <property type="entry name" value="Bira Bifunctional Protein, Domain 2"/>
    <property type="match status" value="1"/>
</dbReference>
<dbReference type="EMBL" id="BTRK01000006">
    <property type="protein sequence ID" value="GMR59792.1"/>
    <property type="molecule type" value="Genomic_DNA"/>
</dbReference>
<name>A0AAN5DC06_9BILA</name>
<feature type="non-terminal residue" evidence="17">
    <location>
        <position position="1"/>
    </location>
</feature>
<dbReference type="FunFam" id="3.30.70.380:FF:000002">
    <property type="entry name" value="phenylalanine--tRNA ligase, mitochondrial"/>
    <property type="match status" value="1"/>
</dbReference>
<dbReference type="InterPro" id="IPR006195">
    <property type="entry name" value="aa-tRNA-synth_II"/>
</dbReference>
<evidence type="ECO:0000256" key="14">
    <source>
        <dbReference type="SAM" id="MobiDB-lite"/>
    </source>
</evidence>
<dbReference type="InterPro" id="IPR002319">
    <property type="entry name" value="Phenylalanyl-tRNA_Synthase"/>
</dbReference>
<evidence type="ECO:0000313" key="17">
    <source>
        <dbReference type="EMBL" id="GMR59792.1"/>
    </source>
</evidence>
<evidence type="ECO:0000256" key="9">
    <source>
        <dbReference type="ARBA" id="ARBA00023128"/>
    </source>
</evidence>
<dbReference type="GO" id="GO:0006432">
    <property type="term" value="P:phenylalanyl-tRNA aminoacylation"/>
    <property type="evidence" value="ECO:0007669"/>
    <property type="project" value="InterPro"/>
</dbReference>
<keyword evidence="9" id="KW-0496">Mitochondrion</keyword>
<protein>
    <recommendedName>
        <fullName evidence="3">phenylalanine--tRNA ligase</fullName>
        <ecNumber evidence="3">6.1.1.20</ecNumber>
    </recommendedName>
    <alternativeName>
        <fullName evidence="11">Phenylalanyl-tRNA synthetase</fullName>
    </alternativeName>
</protein>
<feature type="region of interest" description="Disordered" evidence="14">
    <location>
        <begin position="26"/>
        <end position="49"/>
    </location>
</feature>
<gene>
    <name evidence="17" type="ORF">PMAYCL1PPCAC_29987</name>
</gene>
<evidence type="ECO:0000256" key="6">
    <source>
        <dbReference type="ARBA" id="ARBA00022840"/>
    </source>
</evidence>
<evidence type="ECO:0000256" key="10">
    <source>
        <dbReference type="ARBA" id="ARBA00023146"/>
    </source>
</evidence>
<evidence type="ECO:0000256" key="1">
    <source>
        <dbReference type="ARBA" id="ARBA00004305"/>
    </source>
</evidence>
<evidence type="ECO:0000313" key="18">
    <source>
        <dbReference type="Proteomes" id="UP001328107"/>
    </source>
</evidence>
<organism evidence="17 18">
    <name type="scientific">Pristionchus mayeri</name>
    <dbReference type="NCBI Taxonomy" id="1317129"/>
    <lineage>
        <taxon>Eukaryota</taxon>
        <taxon>Metazoa</taxon>
        <taxon>Ecdysozoa</taxon>
        <taxon>Nematoda</taxon>
        <taxon>Chromadorea</taxon>
        <taxon>Rhabditida</taxon>
        <taxon>Rhabditina</taxon>
        <taxon>Diplogasteromorpha</taxon>
        <taxon>Diplogasteroidea</taxon>
        <taxon>Neodiplogasteridae</taxon>
        <taxon>Pristionchus</taxon>
    </lineage>
</organism>
<evidence type="ECO:0000259" key="15">
    <source>
        <dbReference type="PROSITE" id="PS50862"/>
    </source>
</evidence>
<dbReference type="NCBIfam" id="TIGR00469">
    <property type="entry name" value="pheS_mito"/>
    <property type="match status" value="1"/>
</dbReference>
<dbReference type="GO" id="GO:0004826">
    <property type="term" value="F:phenylalanine-tRNA ligase activity"/>
    <property type="evidence" value="ECO:0007669"/>
    <property type="project" value="UniProtKB-EC"/>
</dbReference>
<dbReference type="PANTHER" id="PTHR11538:SF41">
    <property type="entry name" value="PHENYLALANINE--TRNA LIGASE, MITOCHONDRIAL"/>
    <property type="match status" value="1"/>
</dbReference>
<evidence type="ECO:0000256" key="2">
    <source>
        <dbReference type="ARBA" id="ARBA00008226"/>
    </source>
</evidence>
<dbReference type="GO" id="GO:0005759">
    <property type="term" value="C:mitochondrial matrix"/>
    <property type="evidence" value="ECO:0007669"/>
    <property type="project" value="UniProtKB-SubCell"/>
</dbReference>